<keyword evidence="4 6" id="KW-0560">Oxidoreductase</keyword>
<dbReference type="Gene3D" id="3.40.50.720">
    <property type="entry name" value="NAD(P)-binding Rossmann-like Domain"/>
    <property type="match status" value="1"/>
</dbReference>
<comment type="catalytic activity">
    <reaction evidence="6">
        <text>L-aspartate + NADP(+) + H2O = oxaloacetate + NH4(+) + NADPH + H(+)</text>
        <dbReference type="Rhea" id="RHEA:11784"/>
        <dbReference type="ChEBI" id="CHEBI:15377"/>
        <dbReference type="ChEBI" id="CHEBI:15378"/>
        <dbReference type="ChEBI" id="CHEBI:16452"/>
        <dbReference type="ChEBI" id="CHEBI:28938"/>
        <dbReference type="ChEBI" id="CHEBI:29991"/>
        <dbReference type="ChEBI" id="CHEBI:57783"/>
        <dbReference type="ChEBI" id="CHEBI:58349"/>
        <dbReference type="EC" id="1.4.1.21"/>
    </reaction>
</comment>
<feature type="domain" description="Aspartate/homoserine dehydrogenase NAD-binding" evidence="8">
    <location>
        <begin position="15"/>
        <end position="127"/>
    </location>
</feature>
<evidence type="ECO:0000313" key="10">
    <source>
        <dbReference type="Proteomes" id="UP001201701"/>
    </source>
</evidence>
<dbReference type="InterPro" id="IPR020626">
    <property type="entry name" value="Asp_DH_prok"/>
</dbReference>
<dbReference type="PANTHER" id="PTHR31873">
    <property type="entry name" value="L-ASPARTATE DEHYDROGENASE-RELATED"/>
    <property type="match status" value="1"/>
</dbReference>
<feature type="active site" evidence="6">
    <location>
        <position position="226"/>
    </location>
</feature>
<dbReference type="EC" id="1.4.1.21" evidence="6"/>
<evidence type="ECO:0000256" key="1">
    <source>
        <dbReference type="ARBA" id="ARBA00008331"/>
    </source>
</evidence>
<evidence type="ECO:0000256" key="6">
    <source>
        <dbReference type="HAMAP-Rule" id="MF_01265"/>
    </source>
</evidence>
<evidence type="ECO:0000256" key="4">
    <source>
        <dbReference type="ARBA" id="ARBA00023002"/>
    </source>
</evidence>
<sequence>MSAFDRPRLNLCFVGWGAIARRVGELLAERHPQGVNIVAVAVRDHNRRRDDLPAGVRLISEPSELAELDLDMVIEAAGRDAVAVWGEAALRCAASFIISSTSAFCDDALLQRLVSVAEKAGSRIVMPSGALGDLGALTAASILPLKEVVHTIIKPPRAWRGTAAETMLDLEALEAASPFFEGSAREAADRFPQNANVAVISALSGIGLDRTRVVLVADPAASRNAHRVEASGAFGRLDLTLENEPLATNPKSSEMTALSLVRLVENAVAPIVR</sequence>
<dbReference type="RefSeq" id="WP_239370075.1">
    <property type="nucleotide sequence ID" value="NZ_JAKREW010000046.1"/>
</dbReference>
<dbReference type="HAMAP" id="MF_01265">
    <property type="entry name" value="NadX"/>
    <property type="match status" value="1"/>
</dbReference>
<dbReference type="NCBIfam" id="NF009828">
    <property type="entry name" value="PRK13303.1-3"/>
    <property type="match status" value="1"/>
</dbReference>
<dbReference type="InterPro" id="IPR011182">
    <property type="entry name" value="L-Asp_DH"/>
</dbReference>
<dbReference type="PIRSF" id="PIRSF005227">
    <property type="entry name" value="Asp_dh_NAD_syn"/>
    <property type="match status" value="1"/>
</dbReference>
<dbReference type="InterPro" id="IPR036291">
    <property type="entry name" value="NAD(P)-bd_dom_sf"/>
</dbReference>
<feature type="binding site" evidence="6">
    <location>
        <position position="130"/>
    </location>
    <ligand>
        <name>NAD(+)</name>
        <dbReference type="ChEBI" id="CHEBI:57540"/>
    </ligand>
</feature>
<comment type="function">
    <text evidence="6">Specifically catalyzes the NAD or NADP-dependent dehydrogenation of L-aspartate to iminoaspartate.</text>
</comment>
<dbReference type="SUPFAM" id="SSF51735">
    <property type="entry name" value="NAD(P)-binding Rossmann-fold domains"/>
    <property type="match status" value="1"/>
</dbReference>
<evidence type="ECO:0000259" key="8">
    <source>
        <dbReference type="Pfam" id="PF03447"/>
    </source>
</evidence>
<dbReference type="PANTHER" id="PTHR31873:SF6">
    <property type="entry name" value="ASPARTATE DEHYDROGENASE DOMAIN-CONTAINING PROTEIN"/>
    <property type="match status" value="1"/>
</dbReference>
<evidence type="ECO:0000256" key="2">
    <source>
        <dbReference type="ARBA" id="ARBA00022642"/>
    </source>
</evidence>
<comment type="pathway">
    <text evidence="6">Cofactor biosynthesis; NAD(+) biosynthesis; iminoaspartate from L-aspartate (dehydrogenase route): step 1/1.</text>
</comment>
<dbReference type="Pfam" id="PF03447">
    <property type="entry name" value="NAD_binding_3"/>
    <property type="match status" value="1"/>
</dbReference>
<dbReference type="SUPFAM" id="SSF55347">
    <property type="entry name" value="Glyceraldehyde-3-phosphate dehydrogenase-like, C-terminal domain"/>
    <property type="match status" value="1"/>
</dbReference>
<protein>
    <recommendedName>
        <fullName evidence="6">L-aspartate dehydrogenase</fullName>
        <ecNumber evidence="6">1.4.1.21</ecNumber>
    </recommendedName>
</protein>
<keyword evidence="10" id="KW-1185">Reference proteome</keyword>
<dbReference type="InterPro" id="IPR005106">
    <property type="entry name" value="Asp/hSer_DH_NAD-bd"/>
</dbReference>
<dbReference type="InterPro" id="IPR002811">
    <property type="entry name" value="Asp_DH"/>
</dbReference>
<comment type="similarity">
    <text evidence="1 6">Belongs to the L-aspartate dehydrogenase family.</text>
</comment>
<gene>
    <name evidence="6" type="primary">nadX</name>
    <name evidence="9" type="ORF">L4923_26340</name>
</gene>
<proteinExistence type="inferred from homology"/>
<reference evidence="9 10" key="1">
    <citation type="submission" date="2022-02" db="EMBL/GenBank/DDBJ databases">
        <title>Draft genome sequence of Mezorhizobium retamae strain IRAMC:0171 isolated from Retama raetam nodules.</title>
        <authorList>
            <person name="Bengaied R."/>
            <person name="Sbissi I."/>
            <person name="Huber K."/>
            <person name="Ghodbane F."/>
            <person name="Nouioui I."/>
            <person name="Tarhouni M."/>
            <person name="Gtari M."/>
        </authorList>
    </citation>
    <scope>NUCLEOTIDE SEQUENCE [LARGE SCALE GENOMIC DNA]</scope>
    <source>
        <strain evidence="9 10">IRAMC:0171</strain>
    </source>
</reference>
<evidence type="ECO:0000259" key="7">
    <source>
        <dbReference type="Pfam" id="PF01958"/>
    </source>
</evidence>
<dbReference type="Pfam" id="PF01958">
    <property type="entry name" value="Asp_DH_C"/>
    <property type="match status" value="1"/>
</dbReference>
<comment type="catalytic activity">
    <reaction evidence="6">
        <text>L-aspartate + NAD(+) + H2O = oxaloacetate + NH4(+) + NADH + H(+)</text>
        <dbReference type="Rhea" id="RHEA:11788"/>
        <dbReference type="ChEBI" id="CHEBI:15377"/>
        <dbReference type="ChEBI" id="CHEBI:15378"/>
        <dbReference type="ChEBI" id="CHEBI:16452"/>
        <dbReference type="ChEBI" id="CHEBI:28938"/>
        <dbReference type="ChEBI" id="CHEBI:29991"/>
        <dbReference type="ChEBI" id="CHEBI:57540"/>
        <dbReference type="ChEBI" id="CHEBI:57945"/>
        <dbReference type="EC" id="1.4.1.21"/>
    </reaction>
</comment>
<dbReference type="EMBL" id="JAKREW010000046">
    <property type="protein sequence ID" value="MCG7508566.1"/>
    <property type="molecule type" value="Genomic_DNA"/>
</dbReference>
<evidence type="ECO:0000313" key="9">
    <source>
        <dbReference type="EMBL" id="MCG7508566.1"/>
    </source>
</evidence>
<feature type="domain" description="Aspartate dehydrogenase" evidence="7">
    <location>
        <begin position="177"/>
        <end position="261"/>
    </location>
</feature>
<comment type="caution">
    <text evidence="9">The sequence shown here is derived from an EMBL/GenBank/DDBJ whole genome shotgun (WGS) entry which is preliminary data.</text>
</comment>
<name>A0ABS9QPD5_9HYPH</name>
<comment type="miscellaneous">
    <text evidence="6">The iminoaspartate product is unstable in aqueous solution and can decompose to oxaloacetate and ammonia.</text>
</comment>
<dbReference type="Proteomes" id="UP001201701">
    <property type="component" value="Unassembled WGS sequence"/>
</dbReference>
<evidence type="ECO:0000256" key="5">
    <source>
        <dbReference type="ARBA" id="ARBA00023027"/>
    </source>
</evidence>
<keyword evidence="2 6" id="KW-0662">Pyridine nucleotide biosynthesis</keyword>
<keyword evidence="3 6" id="KW-0521">NADP</keyword>
<organism evidence="9 10">
    <name type="scientific">Mesorhizobium retamae</name>
    <dbReference type="NCBI Taxonomy" id="2912854"/>
    <lineage>
        <taxon>Bacteria</taxon>
        <taxon>Pseudomonadati</taxon>
        <taxon>Pseudomonadota</taxon>
        <taxon>Alphaproteobacteria</taxon>
        <taxon>Hyphomicrobiales</taxon>
        <taxon>Phyllobacteriaceae</taxon>
        <taxon>Mesorhizobium</taxon>
    </lineage>
</organism>
<accession>A0ABS9QPD5</accession>
<evidence type="ECO:0000256" key="3">
    <source>
        <dbReference type="ARBA" id="ARBA00022857"/>
    </source>
</evidence>
<keyword evidence="5 6" id="KW-0520">NAD</keyword>
<dbReference type="Gene3D" id="3.30.360.10">
    <property type="entry name" value="Dihydrodipicolinate Reductase, domain 2"/>
    <property type="match status" value="1"/>
</dbReference>
<feature type="binding site" evidence="6">
    <location>
        <position position="196"/>
    </location>
    <ligand>
        <name>NAD(+)</name>
        <dbReference type="ChEBI" id="CHEBI:57540"/>
    </ligand>
</feature>